<dbReference type="InterPro" id="IPR005021">
    <property type="entry name" value="Terminase_largesu-like"/>
</dbReference>
<proteinExistence type="predicted"/>
<dbReference type="Pfam" id="PF03354">
    <property type="entry name" value="TerL_ATPase"/>
    <property type="match status" value="1"/>
</dbReference>
<feature type="domain" description="Terminase large subunit-like ATPase" evidence="1">
    <location>
        <begin position="70"/>
        <end position="205"/>
    </location>
</feature>
<dbReference type="Proteomes" id="UP000036471">
    <property type="component" value="Unassembled WGS sequence"/>
</dbReference>
<feature type="domain" description="Terminase large subunit-like endonuclease" evidence="2">
    <location>
        <begin position="273"/>
        <end position="542"/>
    </location>
</feature>
<dbReference type="InterPro" id="IPR027417">
    <property type="entry name" value="P-loop_NTPase"/>
</dbReference>
<protein>
    <submittedName>
        <fullName evidence="3">Terminase</fullName>
    </submittedName>
</protein>
<dbReference type="PANTHER" id="PTHR41287">
    <property type="match status" value="1"/>
</dbReference>
<dbReference type="InterPro" id="IPR046461">
    <property type="entry name" value="TerL_ATPase"/>
</dbReference>
<evidence type="ECO:0000259" key="1">
    <source>
        <dbReference type="Pfam" id="PF03354"/>
    </source>
</evidence>
<evidence type="ECO:0000313" key="4">
    <source>
        <dbReference type="Proteomes" id="UP000036471"/>
    </source>
</evidence>
<evidence type="ECO:0000259" key="2">
    <source>
        <dbReference type="Pfam" id="PF20441"/>
    </source>
</evidence>
<name>A0ABR5HES4_9HYPH</name>
<evidence type="ECO:0000313" key="3">
    <source>
        <dbReference type="EMBL" id="KMO25057.1"/>
    </source>
</evidence>
<accession>A0ABR5HES4</accession>
<keyword evidence="4" id="KW-1185">Reference proteome</keyword>
<dbReference type="Pfam" id="PF20441">
    <property type="entry name" value="TerL_nuclease"/>
    <property type="match status" value="1"/>
</dbReference>
<reference evidence="3 4" key="1">
    <citation type="submission" date="2014-11" db="EMBL/GenBank/DDBJ databases">
        <title>Comparative genomics of Methylobacterium species.</title>
        <authorList>
            <person name="Chaudhry V."/>
            <person name="Patil P.B."/>
        </authorList>
    </citation>
    <scope>NUCLEOTIDE SEQUENCE [LARGE SCALE GENOMIC DNA]</scope>
    <source>
        <strain evidence="3 4">SE3.6</strain>
    </source>
</reference>
<comment type="caution">
    <text evidence="3">The sequence shown here is derived from an EMBL/GenBank/DDBJ whole genome shotgun (WGS) entry which is preliminary data.</text>
</comment>
<organism evidence="3 4">
    <name type="scientific">Methylobacterium indicum</name>
    <dbReference type="NCBI Taxonomy" id="1775910"/>
    <lineage>
        <taxon>Bacteria</taxon>
        <taxon>Pseudomonadati</taxon>
        <taxon>Pseudomonadota</taxon>
        <taxon>Alphaproteobacteria</taxon>
        <taxon>Hyphomicrobiales</taxon>
        <taxon>Methylobacteriaceae</taxon>
        <taxon>Methylobacterium</taxon>
    </lineage>
</organism>
<dbReference type="EMBL" id="JTHG01000066">
    <property type="protein sequence ID" value="KMO25057.1"/>
    <property type="molecule type" value="Genomic_DNA"/>
</dbReference>
<dbReference type="Gene3D" id="3.40.50.300">
    <property type="entry name" value="P-loop containing nucleotide triphosphate hydrolases"/>
    <property type="match status" value="1"/>
</dbReference>
<dbReference type="PANTHER" id="PTHR41287:SF1">
    <property type="entry name" value="PROTEIN YMFN"/>
    <property type="match status" value="1"/>
</dbReference>
<sequence length="568" mass="62050">MTPMMEWDTSLKDWERRIVAGQPLVPDLPLFEEEADKAVRIFKRLRIADMPGRPRIGEVTDEWVFAFVRAIFGCYDPIERARLIQTFFLLVSKKNTKSTIAAGIMMTALILNKRHFGEFLIIAPTKEIADNSFKPAFGMIEEASDPELAKIFKGNQITRTIVNRLTHASLAVKAADADTVGGQKAIGVLVDELWLFGKKAEAENILSEATGSLASRPEGFVIYLSTQSDSPPAGVFKKKLEYHRKVRDGEIADPTSLQVIYEFPPAMIKSGAWKEPQNWHITNPNLGRSVSQRWLEAEFAKKQAEGKDSFALFAAKHLNVESGGGIRSDSWPGAKFWKRQADAGLTLEEILARSEVVVVGLDGGGLDDIFGLTVLGRDRENRDWLAWSHGWCHEGLLEDRKSVASQLRDFEAAGELTIVDDRLEDVSEIVGVVSQVRDSGLLGGVGVDPSGLGEMVDAFARIDVTQDSGLLIGVPQGFGLMNALKTTERKLANGTLHHSGSALAAWCVVNLKIEPTATAIRATKAATLDKKIDVAMSLFNAAFLMARNPSPAAPAADIDGFLSSPILA</sequence>
<gene>
    <name evidence="3" type="ORF">QR79_09800</name>
</gene>
<dbReference type="InterPro" id="IPR046462">
    <property type="entry name" value="TerL_nuclease"/>
</dbReference>